<dbReference type="PANTHER" id="PTHR36450:SF1">
    <property type="entry name" value="THIOREDOXIN"/>
    <property type="match status" value="1"/>
</dbReference>
<keyword evidence="2" id="KW-0676">Redox-active center</keyword>
<dbReference type="Proteomes" id="UP000001935">
    <property type="component" value="Chromosome"/>
</dbReference>
<feature type="active site" description="Nucleophile" evidence="1">
    <location>
        <position position="10"/>
    </location>
</feature>
<evidence type="ECO:0000313" key="4">
    <source>
        <dbReference type="EMBL" id="ABC80803.1"/>
    </source>
</evidence>
<dbReference type="RefSeq" id="WP_011420086.1">
    <property type="nucleotide sequence ID" value="NC_007760.1"/>
</dbReference>
<protein>
    <submittedName>
        <fullName evidence="4">Redox-active disulfide protein 2</fullName>
    </submittedName>
</protein>
<dbReference type="Pfam" id="PF13192">
    <property type="entry name" value="Thioredoxin_3"/>
    <property type="match status" value="1"/>
</dbReference>
<dbReference type="InterPro" id="IPR036249">
    <property type="entry name" value="Thioredoxin-like_sf"/>
</dbReference>
<dbReference type="STRING" id="290397.Adeh_1028"/>
<evidence type="ECO:0000256" key="1">
    <source>
        <dbReference type="PIRSR" id="PIRSR037031-50"/>
    </source>
</evidence>
<dbReference type="PIRSF" id="PIRSF037031">
    <property type="entry name" value="Redox_disulphide_2"/>
    <property type="match status" value="1"/>
</dbReference>
<accession>Q2IPS3</accession>
<dbReference type="InterPro" id="IPR012336">
    <property type="entry name" value="Thioredoxin-like_fold"/>
</dbReference>
<dbReference type="Gene3D" id="3.40.30.10">
    <property type="entry name" value="Glutaredoxin"/>
    <property type="match status" value="1"/>
</dbReference>
<dbReference type="EMBL" id="CP000251">
    <property type="protein sequence ID" value="ABC80803.1"/>
    <property type="molecule type" value="Genomic_DNA"/>
</dbReference>
<dbReference type="NCBIfam" id="TIGR00412">
    <property type="entry name" value="redox_disulf_2"/>
    <property type="match status" value="1"/>
</dbReference>
<dbReference type="InterPro" id="IPR005243">
    <property type="entry name" value="THIRX-like_proc"/>
</dbReference>
<keyword evidence="2" id="KW-1015">Disulfide bond</keyword>
<feature type="disulfide bond" description="Redox-active" evidence="2">
    <location>
        <begin position="10"/>
        <end position="13"/>
    </location>
</feature>
<evidence type="ECO:0000259" key="3">
    <source>
        <dbReference type="Pfam" id="PF13192"/>
    </source>
</evidence>
<feature type="domain" description="Thioredoxin-like fold" evidence="3">
    <location>
        <begin position="1"/>
        <end position="75"/>
    </location>
</feature>
<evidence type="ECO:0000256" key="2">
    <source>
        <dbReference type="PIRSR" id="PIRSR037031-51"/>
    </source>
</evidence>
<dbReference type="AlphaFoldDB" id="Q2IPS3"/>
<reference evidence="4 5" key="1">
    <citation type="submission" date="2006-01" db="EMBL/GenBank/DDBJ databases">
        <title>Complete sequence of Anaeromyxobacter dehalogenans 2CP-C.</title>
        <authorList>
            <consortium name="US DOE Joint Genome Institute"/>
            <person name="Copeland A."/>
            <person name="Lucas S."/>
            <person name="Lapidus A."/>
            <person name="Barry K."/>
            <person name="Detter J.C."/>
            <person name="Glavina T."/>
            <person name="Hammon N."/>
            <person name="Israni S."/>
            <person name="Pitluck S."/>
            <person name="Brettin T."/>
            <person name="Bruce D."/>
            <person name="Han C."/>
            <person name="Tapia R."/>
            <person name="Gilna P."/>
            <person name="Kiss H."/>
            <person name="Schmutz J."/>
            <person name="Larimer F."/>
            <person name="Land M."/>
            <person name="Kyrpides N."/>
            <person name="Anderson I."/>
            <person name="Sanford R.A."/>
            <person name="Ritalahti K.M."/>
            <person name="Thomas H.S."/>
            <person name="Kirby J.R."/>
            <person name="Zhulin I.B."/>
            <person name="Loeffler F.E."/>
            <person name="Richardson P."/>
        </authorList>
    </citation>
    <scope>NUCLEOTIDE SEQUENCE [LARGE SCALE GENOMIC DNA]</scope>
    <source>
        <strain evidence="4 5">2CP-C</strain>
    </source>
</reference>
<dbReference type="KEGG" id="ade:Adeh_1028"/>
<sequence>MKIQVLGTGCAKCKQLTANAEQAVAALGLDAKVEKVEDLREIMKLGVMTTPALVVDGVVKSAGKVLSPDAVRALLGS</sequence>
<dbReference type="HOGENOM" id="CLU_090389_18_2_7"/>
<dbReference type="PANTHER" id="PTHR36450">
    <property type="entry name" value="THIOREDOXIN"/>
    <property type="match status" value="1"/>
</dbReference>
<name>Q2IPS3_ANADE</name>
<proteinExistence type="predicted"/>
<organism evidence="4 5">
    <name type="scientific">Anaeromyxobacter dehalogenans (strain 2CP-C)</name>
    <dbReference type="NCBI Taxonomy" id="290397"/>
    <lineage>
        <taxon>Bacteria</taxon>
        <taxon>Pseudomonadati</taxon>
        <taxon>Myxococcota</taxon>
        <taxon>Myxococcia</taxon>
        <taxon>Myxococcales</taxon>
        <taxon>Cystobacterineae</taxon>
        <taxon>Anaeromyxobacteraceae</taxon>
        <taxon>Anaeromyxobacter</taxon>
    </lineage>
</organism>
<gene>
    <name evidence="4" type="ordered locus">Adeh_1028</name>
</gene>
<dbReference type="SUPFAM" id="SSF52833">
    <property type="entry name" value="Thioredoxin-like"/>
    <property type="match status" value="1"/>
</dbReference>
<evidence type="ECO:0000313" key="5">
    <source>
        <dbReference type="Proteomes" id="UP000001935"/>
    </source>
</evidence>
<feature type="active site" description="Nucleophile" evidence="1">
    <location>
        <position position="13"/>
    </location>
</feature>
<dbReference type="OrthoDB" id="9800630at2"/>
<dbReference type="eggNOG" id="COG0526">
    <property type="taxonomic scope" value="Bacteria"/>
</dbReference>